<organism evidence="7 8">
    <name type="scientific">Leptotrombidium deliense</name>
    <dbReference type="NCBI Taxonomy" id="299467"/>
    <lineage>
        <taxon>Eukaryota</taxon>
        <taxon>Metazoa</taxon>
        <taxon>Ecdysozoa</taxon>
        <taxon>Arthropoda</taxon>
        <taxon>Chelicerata</taxon>
        <taxon>Arachnida</taxon>
        <taxon>Acari</taxon>
        <taxon>Acariformes</taxon>
        <taxon>Trombidiformes</taxon>
        <taxon>Prostigmata</taxon>
        <taxon>Anystina</taxon>
        <taxon>Parasitengona</taxon>
        <taxon>Trombiculoidea</taxon>
        <taxon>Trombiculidae</taxon>
        <taxon>Leptotrombidium</taxon>
    </lineage>
</organism>
<evidence type="ECO:0000256" key="3">
    <source>
        <dbReference type="ARBA" id="ARBA00022692"/>
    </source>
</evidence>
<dbReference type="STRING" id="299467.A0A443SCL9"/>
<evidence type="ECO:0008006" key="9">
    <source>
        <dbReference type="Google" id="ProtNLM"/>
    </source>
</evidence>
<evidence type="ECO:0000256" key="1">
    <source>
        <dbReference type="ARBA" id="ARBA00004167"/>
    </source>
</evidence>
<reference evidence="7 8" key="1">
    <citation type="journal article" date="2018" name="Gigascience">
        <title>Genomes of trombidid mites reveal novel predicted allergens and laterally-transferred genes associated with secondary metabolism.</title>
        <authorList>
            <person name="Dong X."/>
            <person name="Chaisiri K."/>
            <person name="Xia D."/>
            <person name="Armstrong S.D."/>
            <person name="Fang Y."/>
            <person name="Donnelly M.J."/>
            <person name="Kadowaki T."/>
            <person name="McGarry J.W."/>
            <person name="Darby A.C."/>
            <person name="Makepeace B.L."/>
        </authorList>
    </citation>
    <scope>NUCLEOTIDE SEQUENCE [LARGE SCALE GENOMIC DNA]</scope>
    <source>
        <strain evidence="7">UoL-UT</strain>
    </source>
</reference>
<evidence type="ECO:0000313" key="7">
    <source>
        <dbReference type="EMBL" id="RWS25272.1"/>
    </source>
</evidence>
<protein>
    <recommendedName>
        <fullName evidence="9">Small integral membrane protein 12</fullName>
    </recommendedName>
</protein>
<comment type="caution">
    <text evidence="7">The sequence shown here is derived from an EMBL/GenBank/DDBJ whole genome shotgun (WGS) entry which is preliminary data.</text>
</comment>
<accession>A0A443SCL9</accession>
<keyword evidence="8" id="KW-1185">Reference proteome</keyword>
<dbReference type="PANTHER" id="PTHR28599">
    <property type="entry name" value="SMALL INTEGRAL MEMBRANE PROTEIN 12"/>
    <property type="match status" value="1"/>
</dbReference>
<dbReference type="OrthoDB" id="10052506at2759"/>
<evidence type="ECO:0000256" key="5">
    <source>
        <dbReference type="ARBA" id="ARBA00023136"/>
    </source>
</evidence>
<dbReference type="PANTHER" id="PTHR28599:SF1">
    <property type="entry name" value="SMALL INTEGRAL MEMBRANE PROTEIN 12"/>
    <property type="match status" value="1"/>
</dbReference>
<dbReference type="EMBL" id="NCKV01003891">
    <property type="protein sequence ID" value="RWS25272.1"/>
    <property type="molecule type" value="Genomic_DNA"/>
</dbReference>
<evidence type="ECO:0000256" key="2">
    <source>
        <dbReference type="ARBA" id="ARBA00007304"/>
    </source>
</evidence>
<sequence>MNAIFAAALRRAPYVTLPIAVVVGAIGYNLEAILSDKHTPSPKSSIEESRIERRLQELETLEDPSNVASLKEKGFVPKTLFDKNVSPTLRDLK</sequence>
<proteinExistence type="inferred from homology"/>
<keyword evidence="5 6" id="KW-0472">Membrane</keyword>
<dbReference type="GO" id="GO:0016020">
    <property type="term" value="C:membrane"/>
    <property type="evidence" value="ECO:0007669"/>
    <property type="project" value="UniProtKB-SubCell"/>
</dbReference>
<evidence type="ECO:0000256" key="4">
    <source>
        <dbReference type="ARBA" id="ARBA00022989"/>
    </source>
</evidence>
<dbReference type="AlphaFoldDB" id="A0A443SCL9"/>
<dbReference type="Pfam" id="PF15990">
    <property type="entry name" value="UPF0767"/>
    <property type="match status" value="1"/>
</dbReference>
<evidence type="ECO:0000313" key="8">
    <source>
        <dbReference type="Proteomes" id="UP000288716"/>
    </source>
</evidence>
<comment type="subcellular location">
    <subcellularLocation>
        <location evidence="1">Membrane</location>
        <topology evidence="1">Single-pass membrane protein</topology>
    </subcellularLocation>
</comment>
<evidence type="ECO:0000256" key="6">
    <source>
        <dbReference type="SAM" id="Phobius"/>
    </source>
</evidence>
<dbReference type="VEuPathDB" id="VectorBase:LDEU006768"/>
<dbReference type="InterPro" id="IPR031933">
    <property type="entry name" value="UPF0767"/>
</dbReference>
<name>A0A443SCL9_9ACAR</name>
<feature type="transmembrane region" description="Helical" evidence="6">
    <location>
        <begin position="12"/>
        <end position="30"/>
    </location>
</feature>
<keyword evidence="4 6" id="KW-1133">Transmembrane helix</keyword>
<comment type="similarity">
    <text evidence="2">Belongs to the SMIM12 family.</text>
</comment>
<keyword evidence="3 6" id="KW-0812">Transmembrane</keyword>
<dbReference type="Proteomes" id="UP000288716">
    <property type="component" value="Unassembled WGS sequence"/>
</dbReference>
<gene>
    <name evidence="7" type="ORF">B4U80_04885</name>
</gene>